<feature type="chain" id="PRO_5046964476" description="Cuticle protein 6" evidence="3">
    <location>
        <begin position="25"/>
        <end position="342"/>
    </location>
</feature>
<dbReference type="PROSITE" id="PS51155">
    <property type="entry name" value="CHIT_BIND_RR_2"/>
    <property type="match status" value="1"/>
</dbReference>
<evidence type="ECO:0000256" key="1">
    <source>
        <dbReference type="ARBA" id="ARBA00022460"/>
    </source>
</evidence>
<organism evidence="4 5">
    <name type="scientific">Orchesella dallaii</name>
    <dbReference type="NCBI Taxonomy" id="48710"/>
    <lineage>
        <taxon>Eukaryota</taxon>
        <taxon>Metazoa</taxon>
        <taxon>Ecdysozoa</taxon>
        <taxon>Arthropoda</taxon>
        <taxon>Hexapoda</taxon>
        <taxon>Collembola</taxon>
        <taxon>Entomobryomorpha</taxon>
        <taxon>Entomobryoidea</taxon>
        <taxon>Orchesellidae</taxon>
        <taxon>Orchesellinae</taxon>
        <taxon>Orchesella</taxon>
    </lineage>
</organism>
<accession>A0ABP1RRB0</accession>
<gene>
    <name evidence="4" type="ORF">ODALV1_LOCUS25238</name>
</gene>
<dbReference type="Proteomes" id="UP001642540">
    <property type="component" value="Unassembled WGS sequence"/>
</dbReference>
<dbReference type="PANTHER" id="PTHR10380:SF224">
    <property type="entry name" value="CUTICULAR PROTEIN 12A"/>
    <property type="match status" value="1"/>
</dbReference>
<dbReference type="EMBL" id="CAXLJM020000102">
    <property type="protein sequence ID" value="CAL8133819.1"/>
    <property type="molecule type" value="Genomic_DNA"/>
</dbReference>
<protein>
    <recommendedName>
        <fullName evidence="6">Cuticle protein 6</fullName>
    </recommendedName>
</protein>
<keyword evidence="1 2" id="KW-0193">Cuticle</keyword>
<evidence type="ECO:0000313" key="4">
    <source>
        <dbReference type="EMBL" id="CAL8133819.1"/>
    </source>
</evidence>
<keyword evidence="3" id="KW-0732">Signal</keyword>
<dbReference type="PROSITE" id="PS00233">
    <property type="entry name" value="CHIT_BIND_RR_1"/>
    <property type="match status" value="1"/>
</dbReference>
<evidence type="ECO:0000313" key="5">
    <source>
        <dbReference type="Proteomes" id="UP001642540"/>
    </source>
</evidence>
<name>A0ABP1RRB0_9HEXA</name>
<evidence type="ECO:0008006" key="6">
    <source>
        <dbReference type="Google" id="ProtNLM"/>
    </source>
</evidence>
<reference evidence="4 5" key="1">
    <citation type="submission" date="2024-08" db="EMBL/GenBank/DDBJ databases">
        <authorList>
            <person name="Cucini C."/>
            <person name="Frati F."/>
        </authorList>
    </citation>
    <scope>NUCLEOTIDE SEQUENCE [LARGE SCALE GENOMIC DNA]</scope>
</reference>
<evidence type="ECO:0000256" key="3">
    <source>
        <dbReference type="SAM" id="SignalP"/>
    </source>
</evidence>
<evidence type="ECO:0000256" key="2">
    <source>
        <dbReference type="PROSITE-ProRule" id="PRU00497"/>
    </source>
</evidence>
<dbReference type="PANTHER" id="PTHR10380">
    <property type="entry name" value="CUTICLE PROTEIN"/>
    <property type="match status" value="1"/>
</dbReference>
<keyword evidence="5" id="KW-1185">Reference proteome</keyword>
<sequence>MAMLSSITRPIALLISLVILSVESGPPAKRSYPLPSVSDAHYQEILPDGSYKYAYTGEHRYVAERRLADGSVEGESLYVRPDGVPIKVHYFADGKGYRPKTEVLYKERLLTTARRIPVVATRRVVGPEVREVVDVISQPTVVVAPPRSDNSVRVNLADTRSGQGVNLAANGDVAAAVPSVTAIIGPGSHAVISPEAEAHSGSNGLFRSGSGSGSAAVANPQVTAIAGPGSSVVISPKSRASTGNTVPVNTRVVERVIAPQVVERVQPVFAATPKVVATHAAPGYVYGSPSVVAAPSLTAVRAQGVIVVPPKPSYSYTYSYSAPDGKHPQRDNSAYVNVNVNH</sequence>
<dbReference type="Pfam" id="PF00379">
    <property type="entry name" value="Chitin_bind_4"/>
    <property type="match status" value="1"/>
</dbReference>
<dbReference type="InterPro" id="IPR050468">
    <property type="entry name" value="Cuticle_Struct_Prot"/>
</dbReference>
<feature type="signal peptide" evidence="3">
    <location>
        <begin position="1"/>
        <end position="24"/>
    </location>
</feature>
<comment type="caution">
    <text evidence="4">The sequence shown here is derived from an EMBL/GenBank/DDBJ whole genome shotgun (WGS) entry which is preliminary data.</text>
</comment>
<dbReference type="InterPro" id="IPR031311">
    <property type="entry name" value="CHIT_BIND_RR_consensus"/>
</dbReference>
<proteinExistence type="predicted"/>
<dbReference type="InterPro" id="IPR000618">
    <property type="entry name" value="Insect_cuticle"/>
</dbReference>